<dbReference type="Gene3D" id="3.30.70.100">
    <property type="match status" value="2"/>
</dbReference>
<protein>
    <submittedName>
        <fullName evidence="1">Uncharacterized protein</fullName>
    </submittedName>
</protein>
<organism evidence="1 2">
    <name type="scientific">Anisodus acutangulus</name>
    <dbReference type="NCBI Taxonomy" id="402998"/>
    <lineage>
        <taxon>Eukaryota</taxon>
        <taxon>Viridiplantae</taxon>
        <taxon>Streptophyta</taxon>
        <taxon>Embryophyta</taxon>
        <taxon>Tracheophyta</taxon>
        <taxon>Spermatophyta</taxon>
        <taxon>Magnoliopsida</taxon>
        <taxon>eudicotyledons</taxon>
        <taxon>Gunneridae</taxon>
        <taxon>Pentapetalae</taxon>
        <taxon>asterids</taxon>
        <taxon>lamiids</taxon>
        <taxon>Solanales</taxon>
        <taxon>Solanaceae</taxon>
        <taxon>Solanoideae</taxon>
        <taxon>Hyoscyameae</taxon>
        <taxon>Anisodus</taxon>
    </lineage>
</organism>
<accession>A0A9Q1LD34</accession>
<dbReference type="PANTHER" id="PTHR46932">
    <property type="entry name" value="HEAVY METAL-ASSOCIATED ISOPRENYLATED PLANT PROTEIN 47"/>
    <property type="match status" value="1"/>
</dbReference>
<dbReference type="Proteomes" id="UP001152561">
    <property type="component" value="Unassembled WGS sequence"/>
</dbReference>
<dbReference type="EMBL" id="JAJAGQ010000020">
    <property type="protein sequence ID" value="KAJ8532481.1"/>
    <property type="molecule type" value="Genomic_DNA"/>
</dbReference>
<sequence length="288" mass="32331">MKQKIVIDLTLSTDNCISKAMQIAVRCAGVISVNADKEKGHLVVIGVGVDFFKLMKCIKKKFNCARIASVEEVKPEKKPDPVPKSSCHLNAQESREKFSLECKKDVASRWTENYPGYNNKMGAGPKCDEPFHLGPRPRGPFERASFSEPVKIFQSQEKLQNFDRRLKKIVIDLPLNTDRCRSKAMQIAVRSAGVISVNIDKEKGHLVVIGIGVDFFKLMHCIRRKFKCSRIVIIEEVKPDKKPDPDPEPKPGCPKPICPCPPVCTPCVPYYAICQPVYDAYNPTCPIM</sequence>
<evidence type="ECO:0000313" key="1">
    <source>
        <dbReference type="EMBL" id="KAJ8532481.1"/>
    </source>
</evidence>
<evidence type="ECO:0000313" key="2">
    <source>
        <dbReference type="Proteomes" id="UP001152561"/>
    </source>
</evidence>
<reference evidence="2" key="1">
    <citation type="journal article" date="2023" name="Proc. Natl. Acad. Sci. U.S.A.">
        <title>Genomic and structural basis for evolution of tropane alkaloid biosynthesis.</title>
        <authorList>
            <person name="Wanga Y.-J."/>
            <person name="Taina T."/>
            <person name="Yua J.-Y."/>
            <person name="Lia J."/>
            <person name="Xua B."/>
            <person name="Chenc J."/>
            <person name="D'Auriad J.C."/>
            <person name="Huanga J.-P."/>
            <person name="Huanga S.-X."/>
        </authorList>
    </citation>
    <scope>NUCLEOTIDE SEQUENCE [LARGE SCALE GENOMIC DNA]</scope>
    <source>
        <strain evidence="2">cv. KIB-2019</strain>
    </source>
</reference>
<dbReference type="OrthoDB" id="692882at2759"/>
<dbReference type="AlphaFoldDB" id="A0A9Q1LD34"/>
<dbReference type="PANTHER" id="PTHR46932:SF12">
    <property type="entry name" value="HEAVY METAL-ASSOCIATED ISOPRENYLATED PLANT PROTEIN 47"/>
    <property type="match status" value="1"/>
</dbReference>
<keyword evidence="2" id="KW-1185">Reference proteome</keyword>
<comment type="caution">
    <text evidence="1">The sequence shown here is derived from an EMBL/GenBank/DDBJ whole genome shotgun (WGS) entry which is preliminary data.</text>
</comment>
<proteinExistence type="predicted"/>
<name>A0A9Q1LD34_9SOLA</name>
<dbReference type="InterPro" id="IPR042885">
    <property type="entry name" value="HIPP47/16"/>
</dbReference>
<gene>
    <name evidence="1" type="ORF">K7X08_012404</name>
</gene>